<sequence>MSAYVENFEIIFGVKNNIQALRNKVLELAIQGRLVEQDPNDEPAIELVRKIQVERANLEKKGKIKKQKPLSAIEEDEIPFEIPESWLWVRLGEIGQIFGGGTPKSDVTQYWEDGTIPWITPADLSNNKSKFISRGRRNITELGLKESSAILMPKGTVLFSSRAPIGHIAISNCEVSTNQGFKSIAPYIRDMNEYIYYFMKWDTPRINESASGTTFKEVSGAIVSEILLPIPPLAEQHRIVAKIEAFMSQIDKLEKSFEDKERLTRLLPNAVVDKIGSCQTSVELKEQLKFVVENFEMIFQTSESMQELRNVVLQLAIEGKLVHQDPSDKPAVELVKRIQVEREKLMKEDKIKKQKPFPPIEEDEIPFEIPDSWQWVRMGQVINFQGGYAYKSNSYIDNSDYQIIRLGNVKNDRILLDVNPVYIPADIALETMNYKISEGDILITMTGTRNKRDYFYTCRVSEEDVSYKQLYLNQRVGNLKPDKAINSYYISLMLKAKSVLNSIFATETGTANQGNIGSGSIENLIVPIPPANEQNRIVRKVESIMNLINQMEVELKRKVDLVEKMAN</sequence>
<evidence type="ECO:0000256" key="4">
    <source>
        <dbReference type="ARBA" id="ARBA00038652"/>
    </source>
</evidence>
<dbReference type="EMBL" id="JACHEN010000033">
    <property type="protein sequence ID" value="MBB6218103.1"/>
    <property type="molecule type" value="Genomic_DNA"/>
</dbReference>
<comment type="caution">
    <text evidence="6">The sequence shown here is derived from an EMBL/GenBank/DDBJ whole genome shotgun (WGS) entry which is preliminary data.</text>
</comment>
<keyword evidence="6" id="KW-0378">Hydrolase</keyword>
<dbReference type="InterPro" id="IPR000055">
    <property type="entry name" value="Restrct_endonuc_typeI_TRD"/>
</dbReference>
<dbReference type="RefSeq" id="WP_184312605.1">
    <property type="nucleotide sequence ID" value="NZ_JACHEN010000033.1"/>
</dbReference>
<dbReference type="PANTHER" id="PTHR43140">
    <property type="entry name" value="TYPE-1 RESTRICTION ENZYME ECOKI SPECIFICITY PROTEIN"/>
    <property type="match status" value="1"/>
</dbReference>
<evidence type="ECO:0000256" key="2">
    <source>
        <dbReference type="ARBA" id="ARBA00022747"/>
    </source>
</evidence>
<dbReference type="CDD" id="cd17273">
    <property type="entry name" value="RMtype1_S_EcoJA69PI-TRD1-CR1_like"/>
    <property type="match status" value="1"/>
</dbReference>
<gene>
    <name evidence="6" type="ORF">HNQ80_004243</name>
</gene>
<dbReference type="GO" id="GO:0009307">
    <property type="term" value="P:DNA restriction-modification system"/>
    <property type="evidence" value="ECO:0007669"/>
    <property type="project" value="UniProtKB-KW"/>
</dbReference>
<name>A0A841KXN0_9FIRM</name>
<dbReference type="Proteomes" id="UP000579281">
    <property type="component" value="Unassembled WGS sequence"/>
</dbReference>
<dbReference type="PANTHER" id="PTHR43140:SF1">
    <property type="entry name" value="TYPE I RESTRICTION ENZYME ECOKI SPECIFICITY SUBUNIT"/>
    <property type="match status" value="1"/>
</dbReference>
<evidence type="ECO:0000259" key="5">
    <source>
        <dbReference type="Pfam" id="PF01420"/>
    </source>
</evidence>
<evidence type="ECO:0000256" key="1">
    <source>
        <dbReference type="ARBA" id="ARBA00010923"/>
    </source>
</evidence>
<feature type="domain" description="Type I restriction modification DNA specificity" evidence="5">
    <location>
        <begin position="370"/>
        <end position="555"/>
    </location>
</feature>
<dbReference type="Pfam" id="PF01420">
    <property type="entry name" value="Methylase_S"/>
    <property type="match status" value="2"/>
</dbReference>
<dbReference type="GO" id="GO:0009035">
    <property type="term" value="F:type I site-specific deoxyribonuclease activity"/>
    <property type="evidence" value="ECO:0007669"/>
    <property type="project" value="UniProtKB-EC"/>
</dbReference>
<evidence type="ECO:0000256" key="3">
    <source>
        <dbReference type="ARBA" id="ARBA00023125"/>
    </source>
</evidence>
<keyword evidence="7" id="KW-1185">Reference proteome</keyword>
<dbReference type="InterPro" id="IPR044946">
    <property type="entry name" value="Restrct_endonuc_typeI_TRD_sf"/>
</dbReference>
<dbReference type="AlphaFoldDB" id="A0A841KXN0"/>
<dbReference type="InterPro" id="IPR051212">
    <property type="entry name" value="Type-I_RE_S_subunit"/>
</dbReference>
<feature type="domain" description="Type I restriction modification DNA specificity" evidence="5">
    <location>
        <begin position="83"/>
        <end position="254"/>
    </location>
</feature>
<evidence type="ECO:0000313" key="7">
    <source>
        <dbReference type="Proteomes" id="UP000579281"/>
    </source>
</evidence>
<organism evidence="6 7">
    <name type="scientific">Anaerosolibacter carboniphilus</name>
    <dbReference type="NCBI Taxonomy" id="1417629"/>
    <lineage>
        <taxon>Bacteria</taxon>
        <taxon>Bacillati</taxon>
        <taxon>Bacillota</taxon>
        <taxon>Clostridia</taxon>
        <taxon>Peptostreptococcales</taxon>
        <taxon>Thermotaleaceae</taxon>
        <taxon>Anaerosolibacter</taxon>
    </lineage>
</organism>
<keyword evidence="3" id="KW-0238">DNA-binding</keyword>
<evidence type="ECO:0000313" key="6">
    <source>
        <dbReference type="EMBL" id="MBB6218103.1"/>
    </source>
</evidence>
<dbReference type="CDD" id="cd17278">
    <property type="entry name" value="RMtype1_S_LdeBORF1052P-TRD2-CR2"/>
    <property type="match status" value="1"/>
</dbReference>
<proteinExistence type="inferred from homology"/>
<dbReference type="EC" id="3.1.21.3" evidence="6"/>
<keyword evidence="2" id="KW-0680">Restriction system</keyword>
<comment type="subunit">
    <text evidence="4">The methyltransferase is composed of M and S polypeptides.</text>
</comment>
<accession>A0A841KXN0</accession>
<dbReference type="GO" id="GO:0003677">
    <property type="term" value="F:DNA binding"/>
    <property type="evidence" value="ECO:0007669"/>
    <property type="project" value="UniProtKB-KW"/>
</dbReference>
<comment type="similarity">
    <text evidence="1">Belongs to the type-I restriction system S methylase family.</text>
</comment>
<reference evidence="6 7" key="1">
    <citation type="submission" date="2020-08" db="EMBL/GenBank/DDBJ databases">
        <title>Genomic Encyclopedia of Type Strains, Phase IV (KMG-IV): sequencing the most valuable type-strain genomes for metagenomic binning, comparative biology and taxonomic classification.</title>
        <authorList>
            <person name="Goeker M."/>
        </authorList>
    </citation>
    <scope>NUCLEOTIDE SEQUENCE [LARGE SCALE GENOMIC DNA]</scope>
    <source>
        <strain evidence="6 7">DSM 103526</strain>
    </source>
</reference>
<protein>
    <submittedName>
        <fullName evidence="6">Type I restriction enzyme S subunit</fullName>
        <ecNumber evidence="6">3.1.21.3</ecNumber>
    </submittedName>
</protein>
<dbReference type="Gene3D" id="3.90.220.20">
    <property type="entry name" value="DNA methylase specificity domains"/>
    <property type="match status" value="2"/>
</dbReference>
<dbReference type="SUPFAM" id="SSF116734">
    <property type="entry name" value="DNA methylase specificity domain"/>
    <property type="match status" value="2"/>
</dbReference>